<keyword evidence="2" id="KW-1185">Reference proteome</keyword>
<accession>A0A6N9Q1G4</accession>
<evidence type="ECO:0000313" key="1">
    <source>
        <dbReference type="EMBL" id="NBI28020.1"/>
    </source>
</evidence>
<dbReference type="RefSeq" id="WP_160644530.1">
    <property type="nucleotide sequence ID" value="NZ_SIJB01000007.1"/>
</dbReference>
<sequence length="68" mass="7507">MSRFKTDRCAYIQAVGDDVRIVAGDKTIDVPKNTVMAHPFSTNFHVEGDAVLHTFYGSIHLRGGEGEK</sequence>
<dbReference type="OrthoDB" id="9850854at2"/>
<dbReference type="EMBL" id="SIJB01000007">
    <property type="protein sequence ID" value="NBI28020.1"/>
    <property type="molecule type" value="Genomic_DNA"/>
</dbReference>
<comment type="caution">
    <text evidence="1">The sequence shown here is derived from an EMBL/GenBank/DDBJ whole genome shotgun (WGS) entry which is preliminary data.</text>
</comment>
<proteinExistence type="predicted"/>
<organism evidence="1 2">
    <name type="scientific">Chengkuizengella marina</name>
    <dbReference type="NCBI Taxonomy" id="2507566"/>
    <lineage>
        <taxon>Bacteria</taxon>
        <taxon>Bacillati</taxon>
        <taxon>Bacillota</taxon>
        <taxon>Bacilli</taxon>
        <taxon>Bacillales</taxon>
        <taxon>Paenibacillaceae</taxon>
        <taxon>Chengkuizengella</taxon>
    </lineage>
</organism>
<protein>
    <submittedName>
        <fullName evidence="1">Uncharacterized protein</fullName>
    </submittedName>
</protein>
<gene>
    <name evidence="1" type="ORF">ERL59_03475</name>
</gene>
<dbReference type="Proteomes" id="UP000448943">
    <property type="component" value="Unassembled WGS sequence"/>
</dbReference>
<reference evidence="1 2" key="1">
    <citation type="submission" date="2019-01" db="EMBL/GenBank/DDBJ databases">
        <title>Chengkuizengella sp. nov., isolated from deep-sea sediment of East Pacific Ocean.</title>
        <authorList>
            <person name="Yang J."/>
            <person name="Lai Q."/>
            <person name="Shao Z."/>
        </authorList>
    </citation>
    <scope>NUCLEOTIDE SEQUENCE [LARGE SCALE GENOMIC DNA]</scope>
    <source>
        <strain evidence="1 2">YPA3-1-1</strain>
    </source>
</reference>
<evidence type="ECO:0000313" key="2">
    <source>
        <dbReference type="Proteomes" id="UP000448943"/>
    </source>
</evidence>
<dbReference type="AlphaFoldDB" id="A0A6N9Q1G4"/>
<name>A0A6N9Q1G4_9BACL</name>